<dbReference type="GO" id="GO:0030077">
    <property type="term" value="C:plasma membrane light-harvesting complex"/>
    <property type="evidence" value="ECO:0007669"/>
    <property type="project" value="InterPro"/>
</dbReference>
<proteinExistence type="predicted"/>
<evidence type="ECO:0000256" key="7">
    <source>
        <dbReference type="ARBA" id="ARBA00022982"/>
    </source>
</evidence>
<evidence type="ECO:0000256" key="3">
    <source>
        <dbReference type="ARBA" id="ARBA00022448"/>
    </source>
</evidence>
<dbReference type="Gene3D" id="1.10.468.10">
    <property type="entry name" value="Photosynthetic Reaction Center, subunit C, domain 2"/>
    <property type="match status" value="1"/>
</dbReference>
<dbReference type="GO" id="GO:0020037">
    <property type="term" value="F:heme binding"/>
    <property type="evidence" value="ECO:0007669"/>
    <property type="project" value="InterPro"/>
</dbReference>
<dbReference type="Pfam" id="PF02276">
    <property type="entry name" value="CytoC_RC"/>
    <property type="match status" value="1"/>
</dbReference>
<dbReference type="AlphaFoldDB" id="A0A3E1NK79"/>
<keyword evidence="11" id="KW-1185">Reference proteome</keyword>
<evidence type="ECO:0000256" key="5">
    <source>
        <dbReference type="ARBA" id="ARBA00022617"/>
    </source>
</evidence>
<keyword evidence="4" id="KW-0602">Photosynthesis</keyword>
<reference evidence="10 11" key="1">
    <citation type="submission" date="2018-08" db="EMBL/GenBank/DDBJ databases">
        <title>Chitinophagaceae sp. K23C18032701, a novel bacterium isolated from forest soil.</title>
        <authorList>
            <person name="Wang C."/>
        </authorList>
    </citation>
    <scope>NUCLEOTIDE SEQUENCE [LARGE SCALE GENOMIC DNA]</scope>
    <source>
        <strain evidence="10 11">K23C18032701</strain>
    </source>
</reference>
<keyword evidence="5" id="KW-0349">Heme</keyword>
<evidence type="ECO:0000256" key="4">
    <source>
        <dbReference type="ARBA" id="ARBA00022531"/>
    </source>
</evidence>
<dbReference type="InterPro" id="IPR023119">
    <property type="entry name" value="Multihaem_cyt_PRC_cyt_su-like"/>
</dbReference>
<organism evidence="10 11">
    <name type="scientific">Deminuibacter soli</name>
    <dbReference type="NCBI Taxonomy" id="2291815"/>
    <lineage>
        <taxon>Bacteria</taxon>
        <taxon>Pseudomonadati</taxon>
        <taxon>Bacteroidota</taxon>
        <taxon>Chitinophagia</taxon>
        <taxon>Chitinophagales</taxon>
        <taxon>Chitinophagaceae</taxon>
        <taxon>Deminuibacter</taxon>
    </lineage>
</organism>
<evidence type="ECO:0000256" key="2">
    <source>
        <dbReference type="ARBA" id="ARBA00015978"/>
    </source>
</evidence>
<comment type="caution">
    <text evidence="10">The sequence shown here is derived from an EMBL/GenBank/DDBJ whole genome shotgun (WGS) entry which is preliminary data.</text>
</comment>
<evidence type="ECO:0000256" key="1">
    <source>
        <dbReference type="ARBA" id="ARBA00003196"/>
    </source>
</evidence>
<dbReference type="SUPFAM" id="SSF48695">
    <property type="entry name" value="Multiheme cytochromes"/>
    <property type="match status" value="1"/>
</dbReference>
<gene>
    <name evidence="10" type="ORF">DXN05_10870</name>
</gene>
<keyword evidence="6" id="KW-0479">Metal-binding</keyword>
<dbReference type="InterPro" id="IPR036280">
    <property type="entry name" value="Multihaem_cyt_sf"/>
</dbReference>
<dbReference type="GO" id="GO:0009055">
    <property type="term" value="F:electron transfer activity"/>
    <property type="evidence" value="ECO:0007669"/>
    <property type="project" value="InterPro"/>
</dbReference>
<feature type="region of interest" description="Disordered" evidence="9">
    <location>
        <begin position="123"/>
        <end position="142"/>
    </location>
</feature>
<sequence>MHRKKIMVTLALSGCVLLGVAAYRPYEQPRKRNLKVLPENISRDSLDAIMDEFKVSLGVKCSFCHAPRATDPSKLDFGSDDKPEKEIARHMMRMTADINKQYFNFKNSDRPDTLRAVTCNTCHHGDAHPEEAGKTEAPANTK</sequence>
<dbReference type="Proteomes" id="UP000261284">
    <property type="component" value="Unassembled WGS sequence"/>
</dbReference>
<evidence type="ECO:0000256" key="6">
    <source>
        <dbReference type="ARBA" id="ARBA00022723"/>
    </source>
</evidence>
<protein>
    <recommendedName>
        <fullName evidence="2">Photosynthetic reaction center cytochrome c subunit</fullName>
    </recommendedName>
</protein>
<dbReference type="NCBIfam" id="NF033196">
    <property type="entry name" value="c_type_nonphoto"/>
    <property type="match status" value="1"/>
</dbReference>
<keyword evidence="7" id="KW-0249">Electron transport</keyword>
<dbReference type="EMBL" id="QTJU01000003">
    <property type="protein sequence ID" value="RFM28323.1"/>
    <property type="molecule type" value="Genomic_DNA"/>
</dbReference>
<evidence type="ECO:0000313" key="10">
    <source>
        <dbReference type="EMBL" id="RFM28323.1"/>
    </source>
</evidence>
<dbReference type="InterPro" id="IPR003158">
    <property type="entry name" value="Photosyn_RC_cyt_c-su"/>
</dbReference>
<evidence type="ECO:0000256" key="8">
    <source>
        <dbReference type="ARBA" id="ARBA00023004"/>
    </source>
</evidence>
<name>A0A3E1NK79_9BACT</name>
<dbReference type="GO" id="GO:0005506">
    <property type="term" value="F:iron ion binding"/>
    <property type="evidence" value="ECO:0007669"/>
    <property type="project" value="InterPro"/>
</dbReference>
<dbReference type="OrthoDB" id="951235at2"/>
<evidence type="ECO:0000256" key="9">
    <source>
        <dbReference type="SAM" id="MobiDB-lite"/>
    </source>
</evidence>
<accession>A0A3E1NK79</accession>
<dbReference type="GO" id="GO:0019684">
    <property type="term" value="P:photosynthesis, light reaction"/>
    <property type="evidence" value="ECO:0007669"/>
    <property type="project" value="InterPro"/>
</dbReference>
<keyword evidence="3" id="KW-0813">Transport</keyword>
<feature type="compositionally biased region" description="Basic and acidic residues" evidence="9">
    <location>
        <begin position="123"/>
        <end position="134"/>
    </location>
</feature>
<keyword evidence="8" id="KW-0408">Iron</keyword>
<evidence type="ECO:0000313" key="11">
    <source>
        <dbReference type="Proteomes" id="UP000261284"/>
    </source>
</evidence>
<comment type="function">
    <text evidence="1">The reaction center of purple bacteria contains a tightly bound cytochrome molecule which re-reduces the photo oxidized primary electron donor.</text>
</comment>